<feature type="transmembrane region" description="Helical" evidence="5">
    <location>
        <begin position="111"/>
        <end position="132"/>
    </location>
</feature>
<comment type="caution">
    <text evidence="7">The sequence shown here is derived from an EMBL/GenBank/DDBJ whole genome shotgun (WGS) entry which is preliminary data.</text>
</comment>
<feature type="domain" description="O-antigen ligase-related" evidence="6">
    <location>
        <begin position="195"/>
        <end position="348"/>
    </location>
</feature>
<evidence type="ECO:0000313" key="7">
    <source>
        <dbReference type="EMBL" id="GFZ83647.1"/>
    </source>
</evidence>
<reference evidence="7 8" key="1">
    <citation type="journal article" date="2014" name="Int. J. Syst. Evol. Microbiol.">
        <title>Complete genome sequence of Corynebacterium casei LMG S-19264T (=DSM 44701T), isolated from a smear-ripened cheese.</title>
        <authorList>
            <consortium name="US DOE Joint Genome Institute (JGI-PGF)"/>
            <person name="Walter F."/>
            <person name="Albersmeier A."/>
            <person name="Kalinowski J."/>
            <person name="Ruckert C."/>
        </authorList>
    </citation>
    <scope>NUCLEOTIDE SEQUENCE [LARGE SCALE GENOMIC DNA]</scope>
    <source>
        <strain evidence="7 8">CGMCC 1.15295</strain>
    </source>
</reference>
<feature type="transmembrane region" description="Helical" evidence="5">
    <location>
        <begin position="367"/>
        <end position="400"/>
    </location>
</feature>
<feature type="transmembrane region" description="Helical" evidence="5">
    <location>
        <begin position="232"/>
        <end position="250"/>
    </location>
</feature>
<dbReference type="EMBL" id="BMIC01000001">
    <property type="protein sequence ID" value="GFZ83647.1"/>
    <property type="molecule type" value="Genomic_DNA"/>
</dbReference>
<accession>A0A8J2X9R7</accession>
<evidence type="ECO:0000259" key="6">
    <source>
        <dbReference type="Pfam" id="PF04932"/>
    </source>
</evidence>
<dbReference type="InterPro" id="IPR007016">
    <property type="entry name" value="O-antigen_ligase-rel_domated"/>
</dbReference>
<evidence type="ECO:0000256" key="2">
    <source>
        <dbReference type="ARBA" id="ARBA00022692"/>
    </source>
</evidence>
<feature type="transmembrane region" description="Helical" evidence="5">
    <location>
        <begin position="55"/>
        <end position="75"/>
    </location>
</feature>
<dbReference type="PANTHER" id="PTHR37422:SF13">
    <property type="entry name" value="LIPOPOLYSACCHARIDE BIOSYNTHESIS PROTEIN PA4999-RELATED"/>
    <property type="match status" value="1"/>
</dbReference>
<evidence type="ECO:0000256" key="4">
    <source>
        <dbReference type="ARBA" id="ARBA00023136"/>
    </source>
</evidence>
<dbReference type="Pfam" id="PF04932">
    <property type="entry name" value="Wzy_C"/>
    <property type="match status" value="1"/>
</dbReference>
<feature type="transmembrane region" description="Helical" evidence="5">
    <location>
        <begin position="335"/>
        <end position="355"/>
    </location>
</feature>
<feature type="transmembrane region" description="Helical" evidence="5">
    <location>
        <begin position="164"/>
        <end position="181"/>
    </location>
</feature>
<protein>
    <recommendedName>
        <fullName evidence="6">O-antigen ligase-related domain-containing protein</fullName>
    </recommendedName>
</protein>
<dbReference type="AlphaFoldDB" id="A0A8J2X9R7"/>
<evidence type="ECO:0000256" key="5">
    <source>
        <dbReference type="SAM" id="Phobius"/>
    </source>
</evidence>
<comment type="subcellular location">
    <subcellularLocation>
        <location evidence="1">Membrane</location>
        <topology evidence="1">Multi-pass membrane protein</topology>
    </subcellularLocation>
</comment>
<sequence>MLSQPKLNNLYIYLLYGLAFLIPSGVYNLEGVVIVLLLVVWLLTKQYKGITKQSTMLPFLLPLFFLLYIVSLVYTSNIPKGINQLTMHVSYLFIPLIFITNLIDKSIKRNMLLVFMYSTVLFLCIADVYALMDILKTDSYIVRVGQGDYYKFLSFGLTRIFSDWHPTLVSLFLIMSLAIIVKHFLETKKKYALFIILFIILNVFLIKSLIGILCLVLVISLFLVMLIKKNSYKFFLVVFVVSLASVFYFFNPFKIDKIQQLKKTKIEITDNEDRRNVLSIRLVKWSSALSLFKENPIIGVAPGDLKQELVDEYTENSYEYAAANRFGPHNQFLQFLVAFGVIGLFLFFAVIFLPYCKHIEINSLYSWFLLIVLLFFLTEDVLEGQQGIVFFSFFYSLLLIKTKSDEK</sequence>
<dbReference type="InterPro" id="IPR051533">
    <property type="entry name" value="WaaL-like"/>
</dbReference>
<feature type="transmembrane region" description="Helical" evidence="5">
    <location>
        <begin position="81"/>
        <end position="99"/>
    </location>
</feature>
<dbReference type="GO" id="GO:0016020">
    <property type="term" value="C:membrane"/>
    <property type="evidence" value="ECO:0007669"/>
    <property type="project" value="UniProtKB-SubCell"/>
</dbReference>
<keyword evidence="4 5" id="KW-0472">Membrane</keyword>
<keyword evidence="2 5" id="KW-0812">Transmembrane</keyword>
<dbReference type="PANTHER" id="PTHR37422">
    <property type="entry name" value="TEICHURONIC ACID BIOSYNTHESIS PROTEIN TUAE"/>
    <property type="match status" value="1"/>
</dbReference>
<keyword evidence="8" id="KW-1185">Reference proteome</keyword>
<feature type="transmembrane region" description="Helical" evidence="5">
    <location>
        <begin position="193"/>
        <end position="226"/>
    </location>
</feature>
<gene>
    <name evidence="7" type="ORF">GCM10011531_13210</name>
</gene>
<organism evidence="7 8">
    <name type="scientific">Aquaticitalea lipolytica</name>
    <dbReference type="NCBI Taxonomy" id="1247562"/>
    <lineage>
        <taxon>Bacteria</taxon>
        <taxon>Pseudomonadati</taxon>
        <taxon>Bacteroidota</taxon>
        <taxon>Flavobacteriia</taxon>
        <taxon>Flavobacteriales</taxon>
        <taxon>Flavobacteriaceae</taxon>
        <taxon>Aquaticitalea</taxon>
    </lineage>
</organism>
<dbReference type="Proteomes" id="UP000598120">
    <property type="component" value="Unassembled WGS sequence"/>
</dbReference>
<evidence type="ECO:0000256" key="1">
    <source>
        <dbReference type="ARBA" id="ARBA00004141"/>
    </source>
</evidence>
<dbReference type="RefSeq" id="WP_188605519.1">
    <property type="nucleotide sequence ID" value="NZ_BMIC01000001.1"/>
</dbReference>
<proteinExistence type="predicted"/>
<evidence type="ECO:0000313" key="8">
    <source>
        <dbReference type="Proteomes" id="UP000598120"/>
    </source>
</evidence>
<evidence type="ECO:0000256" key="3">
    <source>
        <dbReference type="ARBA" id="ARBA00022989"/>
    </source>
</evidence>
<name>A0A8J2X9R7_9FLAO</name>
<feature type="transmembrane region" description="Helical" evidence="5">
    <location>
        <begin position="12"/>
        <end position="43"/>
    </location>
</feature>
<keyword evidence="3 5" id="KW-1133">Transmembrane helix</keyword>